<organism evidence="2 3">
    <name type="scientific">Halogranum rubrum</name>
    <dbReference type="NCBI Taxonomy" id="553466"/>
    <lineage>
        <taxon>Archaea</taxon>
        <taxon>Methanobacteriati</taxon>
        <taxon>Methanobacteriota</taxon>
        <taxon>Stenosarchaea group</taxon>
        <taxon>Halobacteria</taxon>
        <taxon>Halobacteriales</taxon>
        <taxon>Haloferacaceae</taxon>
    </lineage>
</organism>
<keyword evidence="3" id="KW-1185">Reference proteome</keyword>
<protein>
    <submittedName>
        <fullName evidence="2">Uncharacterized protein</fullName>
    </submittedName>
</protein>
<feature type="transmembrane region" description="Helical" evidence="1">
    <location>
        <begin position="382"/>
        <end position="401"/>
    </location>
</feature>
<evidence type="ECO:0000313" key="3">
    <source>
        <dbReference type="Proteomes" id="UP000199607"/>
    </source>
</evidence>
<feature type="transmembrane region" description="Helical" evidence="1">
    <location>
        <begin position="344"/>
        <end position="370"/>
    </location>
</feature>
<dbReference type="EMBL" id="FOTC01000005">
    <property type="protein sequence ID" value="SFL38476.1"/>
    <property type="molecule type" value="Genomic_DNA"/>
</dbReference>
<feature type="transmembrane region" description="Helical" evidence="1">
    <location>
        <begin position="95"/>
        <end position="115"/>
    </location>
</feature>
<feature type="transmembrane region" description="Helical" evidence="1">
    <location>
        <begin position="70"/>
        <end position="89"/>
    </location>
</feature>
<dbReference type="Pfam" id="PF24363">
    <property type="entry name" value="DUF7519"/>
    <property type="match status" value="1"/>
</dbReference>
<feature type="transmembrane region" description="Helical" evidence="1">
    <location>
        <begin position="127"/>
        <end position="157"/>
    </location>
</feature>
<evidence type="ECO:0000256" key="1">
    <source>
        <dbReference type="SAM" id="Phobius"/>
    </source>
</evidence>
<accession>A0A1I4HAK1</accession>
<dbReference type="AlphaFoldDB" id="A0A1I4HAK1"/>
<keyword evidence="1" id="KW-0472">Membrane</keyword>
<evidence type="ECO:0000313" key="2">
    <source>
        <dbReference type="EMBL" id="SFL38476.1"/>
    </source>
</evidence>
<proteinExistence type="predicted"/>
<feature type="transmembrane region" description="Helical" evidence="1">
    <location>
        <begin position="169"/>
        <end position="187"/>
    </location>
</feature>
<dbReference type="STRING" id="553466.SAMN04487950_3570"/>
<feature type="transmembrane region" description="Helical" evidence="1">
    <location>
        <begin position="444"/>
        <end position="467"/>
    </location>
</feature>
<feature type="transmembrane region" description="Helical" evidence="1">
    <location>
        <begin position="479"/>
        <end position="497"/>
    </location>
</feature>
<sequence>MVAVTRGSREFETTASRFGASLALVVAAVAAFVLVASTGELLRGLVGVGGAVLVGRSAKTLDTRSNEQRAVGSLGVVVGSALLVGAVAVTDVASVLVAVAAFAVMAVALDATTGLDEDTGQNLFRTLIHSSVAVGILTVVTASIALGLPAALVAWVAEVGETVVRSSDFAAFVSVQIGVLLVSLLLARALPRLDRWTPDAWLPEQRELLGHLATEPWEVPRWVLGLLGVQVVVALGDGGGHLFATLLDLTAVFGDVFRFLLHSGVVHVPLAVVLAVLGGIVLADYLRGVLVVWAGDDPPETLAHASGGVAVGVALGVLTAVPMVATLVTAPFHPESSAAALTQVFGLGTTLLGSLVAALVAVLAVVGTALSVTNSRYIPPEAGGFAIGSGLLFVAALVGTVSSVPPFVTFVAVGAALLVWDLGENAVGLGRQLGVDAETRRGEVVHTTGSALAVGVGIVVAVVAMYGLGPLSVPSGGRALLALVLALVALLAFVAAIDRTEGHERQE</sequence>
<gene>
    <name evidence="2" type="ORF">SAMN04487950_3570</name>
</gene>
<feature type="transmembrane region" description="Helical" evidence="1">
    <location>
        <begin position="407"/>
        <end position="423"/>
    </location>
</feature>
<keyword evidence="1" id="KW-0812">Transmembrane</keyword>
<dbReference type="InterPro" id="IPR055941">
    <property type="entry name" value="DUF7519"/>
</dbReference>
<feature type="transmembrane region" description="Helical" evidence="1">
    <location>
        <begin position="264"/>
        <end position="286"/>
    </location>
</feature>
<name>A0A1I4HAK1_9EURY</name>
<keyword evidence="1" id="KW-1133">Transmembrane helix</keyword>
<dbReference type="Proteomes" id="UP000199607">
    <property type="component" value="Unassembled WGS sequence"/>
</dbReference>
<reference evidence="3" key="1">
    <citation type="submission" date="2016-10" db="EMBL/GenBank/DDBJ databases">
        <authorList>
            <person name="Varghese N."/>
            <person name="Submissions S."/>
        </authorList>
    </citation>
    <scope>NUCLEOTIDE SEQUENCE [LARGE SCALE GENOMIC DNA]</scope>
    <source>
        <strain evidence="3">CGMCC 1.7738</strain>
    </source>
</reference>
<feature type="transmembrane region" description="Helical" evidence="1">
    <location>
        <begin position="307"/>
        <end position="332"/>
    </location>
</feature>
<feature type="transmembrane region" description="Helical" evidence="1">
    <location>
        <begin position="18"/>
        <end position="35"/>
    </location>
</feature>